<sequence length="189" mass="21385">MADIQTLVNQVLARAEQEEQAKLQAFETETDEALKKAKAQIDETTANEKRHIEEAEAKKLQTQKQSYLNTLRNEKLQAKQALLDSVYQEAIVGLQQLSSEEFTGLIQGAYSQLDTLENAELKIGEFSQHQFDADQVRAINDQVQIAAEFIPKRSGFIISQNDVDYNFTFEAIIEQKKAVLAPKLVKHAF</sequence>
<evidence type="ECO:0008006" key="4">
    <source>
        <dbReference type="Google" id="ProtNLM"/>
    </source>
</evidence>
<keyword evidence="1" id="KW-0175">Coiled coil</keyword>
<proteinExistence type="predicted"/>
<evidence type="ECO:0000256" key="1">
    <source>
        <dbReference type="SAM" id="Coils"/>
    </source>
</evidence>
<feature type="coiled-coil region" evidence="1">
    <location>
        <begin position="34"/>
        <end position="77"/>
    </location>
</feature>
<dbReference type="EMBL" id="RKMG01000001">
    <property type="protein sequence ID" value="RPA65438.1"/>
    <property type="molecule type" value="Genomic_DNA"/>
</dbReference>
<gene>
    <name evidence="2" type="ORF">EF384_00090</name>
</gene>
<dbReference type="OrthoDB" id="2166166at2"/>
<evidence type="ECO:0000313" key="3">
    <source>
        <dbReference type="Proteomes" id="UP000273977"/>
    </source>
</evidence>
<reference evidence="2 3" key="1">
    <citation type="submission" date="2018-11" db="EMBL/GenBank/DDBJ databases">
        <title>Aerococcus sp. SJQ22, whole genome shotgun sequence.</title>
        <authorList>
            <person name="Sun L."/>
            <person name="Gao X."/>
            <person name="Chen W."/>
            <person name="Huang K."/>
        </authorList>
    </citation>
    <scope>NUCLEOTIDE SEQUENCE [LARGE SCALE GENOMIC DNA]</scope>
    <source>
        <strain evidence="2 3">SJQ22</strain>
    </source>
</reference>
<keyword evidence="3" id="KW-1185">Reference proteome</keyword>
<comment type="caution">
    <text evidence="2">The sequence shown here is derived from an EMBL/GenBank/DDBJ whole genome shotgun (WGS) entry which is preliminary data.</text>
</comment>
<accession>A0A3N4GX83</accession>
<dbReference type="Proteomes" id="UP000273977">
    <property type="component" value="Unassembled WGS sequence"/>
</dbReference>
<dbReference type="RefSeq" id="WP_123778973.1">
    <property type="nucleotide sequence ID" value="NZ_RKMG01000001.1"/>
</dbReference>
<evidence type="ECO:0000313" key="2">
    <source>
        <dbReference type="EMBL" id="RPA65438.1"/>
    </source>
</evidence>
<name>A0A3N4GX83_9LACT</name>
<protein>
    <recommendedName>
        <fullName evidence="4">ATPase</fullName>
    </recommendedName>
</protein>
<dbReference type="AlphaFoldDB" id="A0A3N4GX83"/>
<organism evidence="2 3">
    <name type="scientific">Aerococcus agrisoli</name>
    <dbReference type="NCBI Taxonomy" id="2487350"/>
    <lineage>
        <taxon>Bacteria</taxon>
        <taxon>Bacillati</taxon>
        <taxon>Bacillota</taxon>
        <taxon>Bacilli</taxon>
        <taxon>Lactobacillales</taxon>
        <taxon>Aerococcaceae</taxon>
        <taxon>Aerococcus</taxon>
    </lineage>
</organism>